<comment type="caution">
    <text evidence="1">The sequence shown here is derived from an EMBL/GenBank/DDBJ whole genome shotgun (WGS) entry which is preliminary data.</text>
</comment>
<accession>A0A9W7F3X2</accession>
<evidence type="ECO:0008006" key="3">
    <source>
        <dbReference type="Google" id="ProtNLM"/>
    </source>
</evidence>
<dbReference type="PIRSF" id="PIRSF028103">
    <property type="entry name" value="GcvR"/>
    <property type="match status" value="1"/>
</dbReference>
<dbReference type="Pfam" id="PF13740">
    <property type="entry name" value="ACT_6"/>
    <property type="match status" value="1"/>
</dbReference>
<organism evidence="1 2">
    <name type="scientific">Triparma verrucosa</name>
    <dbReference type="NCBI Taxonomy" id="1606542"/>
    <lineage>
        <taxon>Eukaryota</taxon>
        <taxon>Sar</taxon>
        <taxon>Stramenopiles</taxon>
        <taxon>Ochrophyta</taxon>
        <taxon>Bolidophyceae</taxon>
        <taxon>Parmales</taxon>
        <taxon>Triparmaceae</taxon>
        <taxon>Triparma</taxon>
    </lineage>
</organism>
<dbReference type="AlphaFoldDB" id="A0A9W7F3X2"/>
<proteinExistence type="predicted"/>
<sequence length="218" mass="24259">MSTKHLIITAVGPEQPGIVASATDTILTSGLNITESRGIKLGTNFALLMAVSGPSSSISSLPSKLESQVGKLKGFQYMFKETTDPLTEDVEEPNFMGTVRVRGMDQPGIVQKVSELLEKHDMSIERLETTIDVEAPFGGTQLFMMEGMIAHTKEVDDDWMGWMDLMDEIEEFGEEYNIDAEVEPFAEDDEEEFDGDEEQEDYTMKKRIYDVGNIPPSS</sequence>
<keyword evidence="2" id="KW-1185">Reference proteome</keyword>
<dbReference type="PANTHER" id="PTHR34875">
    <property type="entry name" value="UPF0237 PROTEIN MJ1558"/>
    <property type="match status" value="1"/>
</dbReference>
<gene>
    <name evidence="1" type="ORF">TrVE_jg14286</name>
</gene>
<dbReference type="InterPro" id="IPR050990">
    <property type="entry name" value="UPF0237/GcvR_regulator"/>
</dbReference>
<evidence type="ECO:0000313" key="1">
    <source>
        <dbReference type="EMBL" id="GMI00019.1"/>
    </source>
</evidence>
<reference evidence="2" key="1">
    <citation type="journal article" date="2023" name="Commun. Biol.">
        <title>Genome analysis of Parmales, the sister group of diatoms, reveals the evolutionary specialization of diatoms from phago-mixotrophs to photoautotrophs.</title>
        <authorList>
            <person name="Ban H."/>
            <person name="Sato S."/>
            <person name="Yoshikawa S."/>
            <person name="Yamada K."/>
            <person name="Nakamura Y."/>
            <person name="Ichinomiya M."/>
            <person name="Sato N."/>
            <person name="Blanc-Mathieu R."/>
            <person name="Endo H."/>
            <person name="Kuwata A."/>
            <person name="Ogata H."/>
        </authorList>
    </citation>
    <scope>NUCLEOTIDE SEQUENCE [LARGE SCALE GENOMIC DNA]</scope>
    <source>
        <strain evidence="2">NIES 3699</strain>
    </source>
</reference>
<evidence type="ECO:0000313" key="2">
    <source>
        <dbReference type="Proteomes" id="UP001165160"/>
    </source>
</evidence>
<dbReference type="EMBL" id="BRXX01000242">
    <property type="protein sequence ID" value="GMI00019.1"/>
    <property type="molecule type" value="Genomic_DNA"/>
</dbReference>
<dbReference type="InterPro" id="IPR045865">
    <property type="entry name" value="ACT-like_dom_sf"/>
</dbReference>
<dbReference type="SUPFAM" id="SSF55021">
    <property type="entry name" value="ACT-like"/>
    <property type="match status" value="2"/>
</dbReference>
<dbReference type="PANTHER" id="PTHR34875:SF6">
    <property type="entry name" value="UPF0237 PROTEIN MJ1558"/>
    <property type="match status" value="1"/>
</dbReference>
<dbReference type="GO" id="GO:0006355">
    <property type="term" value="P:regulation of DNA-templated transcription"/>
    <property type="evidence" value="ECO:0007669"/>
    <property type="project" value="InterPro"/>
</dbReference>
<dbReference type="InterPro" id="IPR016867">
    <property type="entry name" value="GcvR"/>
</dbReference>
<dbReference type="Gene3D" id="3.30.70.260">
    <property type="match status" value="2"/>
</dbReference>
<protein>
    <recommendedName>
        <fullName evidence="3">Glycine cleavage system transcriptional repressor</fullName>
    </recommendedName>
</protein>
<dbReference type="Proteomes" id="UP001165160">
    <property type="component" value="Unassembled WGS sequence"/>
</dbReference>
<name>A0A9W7F3X2_9STRA</name>